<accession>A0ABS2QLI0</accession>
<sequence length="52" mass="6082">MLKGIGLGRTSEIIGLLAEMLWHFVKKKQQGWYFCCLRINAKASWMVIFYDS</sequence>
<dbReference type="Proteomes" id="UP000823486">
    <property type="component" value="Unassembled WGS sequence"/>
</dbReference>
<protein>
    <submittedName>
        <fullName evidence="1">Uncharacterized protein</fullName>
    </submittedName>
</protein>
<dbReference type="EMBL" id="JAFBFI010000017">
    <property type="protein sequence ID" value="MBM7694029.1"/>
    <property type="molecule type" value="Genomic_DNA"/>
</dbReference>
<reference evidence="1 2" key="1">
    <citation type="submission" date="2021-01" db="EMBL/GenBank/DDBJ databases">
        <title>Genomic Encyclopedia of Type Strains, Phase IV (KMG-IV): sequencing the most valuable type-strain genomes for metagenomic binning, comparative biology and taxonomic classification.</title>
        <authorList>
            <person name="Goeker M."/>
        </authorList>
    </citation>
    <scope>NUCLEOTIDE SEQUENCE [LARGE SCALE GENOMIC DNA]</scope>
    <source>
        <strain evidence="1 2">DSM 105482</strain>
    </source>
</reference>
<evidence type="ECO:0000313" key="2">
    <source>
        <dbReference type="Proteomes" id="UP000823486"/>
    </source>
</evidence>
<name>A0ABS2QLI0_9BACI</name>
<comment type="caution">
    <text evidence="1">The sequence shown here is derived from an EMBL/GenBank/DDBJ whole genome shotgun (WGS) entry which is preliminary data.</text>
</comment>
<organism evidence="1 2">
    <name type="scientific">Peribacillus deserti</name>
    <dbReference type="NCBI Taxonomy" id="673318"/>
    <lineage>
        <taxon>Bacteria</taxon>
        <taxon>Bacillati</taxon>
        <taxon>Bacillota</taxon>
        <taxon>Bacilli</taxon>
        <taxon>Bacillales</taxon>
        <taxon>Bacillaceae</taxon>
        <taxon>Peribacillus</taxon>
    </lineage>
</organism>
<proteinExistence type="predicted"/>
<gene>
    <name evidence="1" type="ORF">JOC77_003473</name>
</gene>
<evidence type="ECO:0000313" key="1">
    <source>
        <dbReference type="EMBL" id="MBM7694029.1"/>
    </source>
</evidence>
<keyword evidence="2" id="KW-1185">Reference proteome</keyword>